<proteinExistence type="predicted"/>
<keyword evidence="2" id="KW-0472">Membrane</keyword>
<feature type="region of interest" description="Disordered" evidence="1">
    <location>
        <begin position="385"/>
        <end position="410"/>
    </location>
</feature>
<dbReference type="SUPFAM" id="SSF53822">
    <property type="entry name" value="Periplasmic binding protein-like I"/>
    <property type="match status" value="1"/>
</dbReference>
<evidence type="ECO:0000313" key="3">
    <source>
        <dbReference type="EMBL" id="GAA5062736.1"/>
    </source>
</evidence>
<comment type="caution">
    <text evidence="3">The sequence shown here is derived from an EMBL/GenBank/DDBJ whole genome shotgun (WGS) entry which is preliminary data.</text>
</comment>
<gene>
    <name evidence="3" type="ORF">GCM10023336_41330</name>
</gene>
<sequence>MVERADATGAEHMGRRVWTGSAGVEAADAVFALMRRLVDGFRANPPVTPLVVLQATEEDATGTLDRRVAQVVEFVRQSQQPRGLIAKRLDGGGGADPYSSAVDMVRQLCEHSWDNARQSQYKPFTFPRSRLLRAIEQAAPEVGAEVTTVWTEAERRERLMRRLAELRWRPGGGPDGDQGRRRAPALAEAVGAVVNPSGFVGAMFIACLSVLLGEGGWRTAVWGGALALTAFGLVHLLARSAPPLLWLRRASRWFATTTFLAPLSDRPAAADWSRWRPAKSWETIRGRAFAVAQQVVAAQAGDPTARQLHLELRVLALLEDLRENFRPRALDLRRRKRTVPPVVYLPRAAEEDGGLLLLRTLSNVRSRRSEVDPLLVLAAVPAAERLRPPGSADPQPDTAPGRPEADDEEDAFGADARYQRWVTSLNAGQSPGRAAALPWILHIPMPADELRHRRSAQHSTDRIRRTPAWLLWSRPCLVVVLALGLTAGFLGNRYLAGRYCEGRLLGSNTDSGLYDGQCVGVATGDVRLAKGNGLSLSGAGKGVTFDAVERAIRAENAAIGPRDAHVTIVYAGPVTAARQADTRKGLEEITGVYLYQHYANVSTDQPTKIKVLLANAGENMLHVLPMARHIADLARRDRSVVGVVGMGRDTTETEQAARILKGAGLPVVSTTNSGSHLARRLSNWFGLAATDEEEASALRVVARQLAAREKGAQAVVLSRSVGSEKDFYTTEQARVGKRMLADAGFAPAPARTYRLSAEGEPELTTPIGDICGSRPVPKALYFAGRVEDVPNLMSQLGSTPGCSGNGITVFTGDDLTKSNYEEGENLRIPDEVTLYHFALAPMDLAATTGFYVDAHRVLTDLLPAGARRTTLADPARPWTDALFSSGQTVLSYSATAVLYRAARNGDVPQTAAETWADLRWHPNPNLPVGTVGFAGSRPYADQRGHGYEIVRVSYDGGKVRSVNVCGRPAGSEAPLTAPPGPEGADPHTVCRLR</sequence>
<dbReference type="Gene3D" id="3.40.50.2300">
    <property type="match status" value="2"/>
</dbReference>
<feature type="transmembrane region" description="Helical" evidence="2">
    <location>
        <begin position="469"/>
        <end position="490"/>
    </location>
</feature>
<feature type="transmembrane region" description="Helical" evidence="2">
    <location>
        <begin position="219"/>
        <end position="238"/>
    </location>
</feature>
<dbReference type="EMBL" id="BAABKC010000059">
    <property type="protein sequence ID" value="GAA5062736.1"/>
    <property type="molecule type" value="Genomic_DNA"/>
</dbReference>
<evidence type="ECO:0000256" key="2">
    <source>
        <dbReference type="SAM" id="Phobius"/>
    </source>
</evidence>
<keyword evidence="4" id="KW-1185">Reference proteome</keyword>
<accession>A0ABP9KS88</accession>
<keyword evidence="2" id="KW-1133">Transmembrane helix</keyword>
<evidence type="ECO:0000256" key="1">
    <source>
        <dbReference type="SAM" id="MobiDB-lite"/>
    </source>
</evidence>
<dbReference type="InterPro" id="IPR028082">
    <property type="entry name" value="Peripla_BP_I"/>
</dbReference>
<feature type="transmembrane region" description="Helical" evidence="2">
    <location>
        <begin position="189"/>
        <end position="213"/>
    </location>
</feature>
<name>A0ABP9KS88_9ACTN</name>
<reference evidence="4" key="1">
    <citation type="journal article" date="2019" name="Int. J. Syst. Evol. Microbiol.">
        <title>The Global Catalogue of Microorganisms (GCM) 10K type strain sequencing project: providing services to taxonomists for standard genome sequencing and annotation.</title>
        <authorList>
            <consortium name="The Broad Institute Genomics Platform"/>
            <consortium name="The Broad Institute Genome Sequencing Center for Infectious Disease"/>
            <person name="Wu L."/>
            <person name="Ma J."/>
        </authorList>
    </citation>
    <scope>NUCLEOTIDE SEQUENCE [LARGE SCALE GENOMIC DNA]</scope>
    <source>
        <strain evidence="4">JCM 18410</strain>
    </source>
</reference>
<organism evidence="3 4">
    <name type="scientific">Streptomyces similanensis</name>
    <dbReference type="NCBI Taxonomy" id="1274988"/>
    <lineage>
        <taxon>Bacteria</taxon>
        <taxon>Bacillati</taxon>
        <taxon>Actinomycetota</taxon>
        <taxon>Actinomycetes</taxon>
        <taxon>Kitasatosporales</taxon>
        <taxon>Streptomycetaceae</taxon>
        <taxon>Streptomyces</taxon>
    </lineage>
</organism>
<protein>
    <submittedName>
        <fullName evidence="3">Uncharacterized protein</fullName>
    </submittedName>
</protein>
<feature type="region of interest" description="Disordered" evidence="1">
    <location>
        <begin position="969"/>
        <end position="993"/>
    </location>
</feature>
<dbReference type="Proteomes" id="UP001500124">
    <property type="component" value="Unassembled WGS sequence"/>
</dbReference>
<keyword evidence="2" id="KW-0812">Transmembrane</keyword>
<evidence type="ECO:0000313" key="4">
    <source>
        <dbReference type="Proteomes" id="UP001500124"/>
    </source>
</evidence>